<name>A0A160TSV8_9ZZZZ</name>
<gene>
    <name evidence="2" type="ORF">MGWOODY_XGa29</name>
</gene>
<proteinExistence type="predicted"/>
<evidence type="ECO:0000259" key="1">
    <source>
        <dbReference type="PROSITE" id="PS51379"/>
    </source>
</evidence>
<dbReference type="PROSITE" id="PS51379">
    <property type="entry name" value="4FE4S_FER_2"/>
    <property type="match status" value="1"/>
</dbReference>
<accession>A0A160TSV8</accession>
<feature type="domain" description="4Fe-4S ferredoxin-type" evidence="1">
    <location>
        <begin position="150"/>
        <end position="181"/>
    </location>
</feature>
<evidence type="ECO:0000313" key="2">
    <source>
        <dbReference type="EMBL" id="CUS53966.1"/>
    </source>
</evidence>
<organism evidence="2">
    <name type="scientific">hydrothermal vent metagenome</name>
    <dbReference type="NCBI Taxonomy" id="652676"/>
    <lineage>
        <taxon>unclassified sequences</taxon>
        <taxon>metagenomes</taxon>
        <taxon>ecological metagenomes</taxon>
    </lineage>
</organism>
<dbReference type="AlphaFoldDB" id="A0A160TSV8"/>
<reference evidence="2" key="1">
    <citation type="submission" date="2015-10" db="EMBL/GenBank/DDBJ databases">
        <authorList>
            <person name="Gilbert D.G."/>
        </authorList>
    </citation>
    <scope>NUCLEOTIDE SEQUENCE</scope>
</reference>
<dbReference type="EMBL" id="CZRL01000099">
    <property type="protein sequence ID" value="CUS53966.1"/>
    <property type="molecule type" value="Genomic_DNA"/>
</dbReference>
<protein>
    <submittedName>
        <fullName evidence="2">Ferredoxin</fullName>
    </submittedName>
</protein>
<dbReference type="InterPro" id="IPR017896">
    <property type="entry name" value="4Fe4S_Fe-S-bd"/>
</dbReference>
<sequence length="244" mass="27266">MNPIPKYAGSDWLEDRGFNLLQVLDTARLPEELIRPLIELDVEVRKMPRLVLLGMGGPGLWNRIKNNLENSPDPFDDDAVSSVHTLAKGFWGCREVDLLYPGTLPLPLQKLGQFAGWSHPSPLGIDLHPCYGPWFAFRAVFLIDTPLPPSAYETAEAPCQSCDTRPCESACPAGAVQYGSLLDLQACVEQRLLPYSGCGDRCLSRLACPVGKQWRYSDEQIAYHGRRSLQSLRRWRQQAQGTSQ</sequence>